<dbReference type="AlphaFoldDB" id="A0A9X9XET5"/>
<comment type="caution">
    <text evidence="1">The sequence shown here is derived from an EMBL/GenBank/DDBJ whole genome shotgun (WGS) entry which is preliminary data.</text>
</comment>
<accession>A0A9X9XET5</accession>
<reference evidence="1" key="2">
    <citation type="journal article" date="2021" name="Syst. Appl. Microbiol.">
        <title>Roseomonas hellenica sp. nov., isolated from roots of wild-growing Alkanna tinctoria.</title>
        <authorList>
            <person name="Rat A."/>
            <person name="Naranjo H.D."/>
            <person name="Lebbe L."/>
            <person name="Cnockaert M."/>
            <person name="Krigas N."/>
            <person name="Grigoriadou K."/>
            <person name="Maloupa E."/>
            <person name="Willems A."/>
        </authorList>
    </citation>
    <scope>NUCLEOTIDE SEQUENCE</scope>
    <source>
        <strain evidence="1">LMG 31228</strain>
    </source>
</reference>
<evidence type="ECO:0000313" key="1">
    <source>
        <dbReference type="EMBL" id="MBR0682221.1"/>
    </source>
</evidence>
<sequence length="181" mass="18946">MTEDSAIPPWSVAAGGACIPLPHAGQLAAMIAWMSAWGVTYHVPLIRAAAARHLAVIHLTAHNRVPEAMLSQAAVPLVVLVGADMPPHAGPSAIPQAEALMRWAGALIVHGAAGEPAHYAEAVRAALIKRRLLMVETATARQGEWAALRERVAPKLPALFIRTRPGVVHPIEAGPAGAVLQ</sequence>
<organism evidence="1 2">
    <name type="scientific">Neoroseomonas eburnea</name>
    <dbReference type="NCBI Taxonomy" id="1346889"/>
    <lineage>
        <taxon>Bacteria</taxon>
        <taxon>Pseudomonadati</taxon>
        <taxon>Pseudomonadota</taxon>
        <taxon>Alphaproteobacteria</taxon>
        <taxon>Acetobacterales</taxon>
        <taxon>Acetobacteraceae</taxon>
        <taxon>Neoroseomonas</taxon>
    </lineage>
</organism>
<name>A0A9X9XET5_9PROT</name>
<keyword evidence="2" id="KW-1185">Reference proteome</keyword>
<protein>
    <submittedName>
        <fullName evidence="1">Uncharacterized protein</fullName>
    </submittedName>
</protein>
<proteinExistence type="predicted"/>
<gene>
    <name evidence="1" type="ORF">GXW74_17150</name>
</gene>
<reference evidence="1" key="1">
    <citation type="submission" date="2020-01" db="EMBL/GenBank/DDBJ databases">
        <authorList>
            <person name="Rat A."/>
        </authorList>
    </citation>
    <scope>NUCLEOTIDE SEQUENCE</scope>
    <source>
        <strain evidence="1">LMG 31228</strain>
    </source>
</reference>
<dbReference type="Proteomes" id="UP001138709">
    <property type="component" value="Unassembled WGS sequence"/>
</dbReference>
<dbReference type="EMBL" id="JAAEDL010000017">
    <property type="protein sequence ID" value="MBR0682221.1"/>
    <property type="molecule type" value="Genomic_DNA"/>
</dbReference>
<evidence type="ECO:0000313" key="2">
    <source>
        <dbReference type="Proteomes" id="UP001138709"/>
    </source>
</evidence>
<dbReference type="RefSeq" id="WP_211847757.1">
    <property type="nucleotide sequence ID" value="NZ_JAAEDL010000017.1"/>
</dbReference>